<evidence type="ECO:0000313" key="1">
    <source>
        <dbReference type="EMBL" id="TFY83629.1"/>
    </source>
</evidence>
<dbReference type="EMBL" id="SFCI01000018">
    <property type="protein sequence ID" value="TFY83629.1"/>
    <property type="molecule type" value="Genomic_DNA"/>
</dbReference>
<accession>A0A4Z0AC47</accession>
<comment type="caution">
    <text evidence="1">The sequence shown here is derived from an EMBL/GenBank/DDBJ whole genome shotgun (WGS) entry which is preliminary data.</text>
</comment>
<sequence length="171" mass="18555">MSAPAPLAETVKMYGSREDAAKAACTWVEQGKTKVDRSKLRVYISTVGPFKGSAVGEYILRTAFVICVGLLRNSGIVEDIVRLDNDDTGKGIHYNAKNLSDTSQKLAACIQPTISMAAGTRMNLYRDYLKAIENLSADTIWDWWRTGTKPMTIEAEAEGDSVSAAVETGAD</sequence>
<dbReference type="AlphaFoldDB" id="A0A4Z0AC47"/>
<gene>
    <name evidence="1" type="ORF">EWM64_g386</name>
</gene>
<name>A0A4Z0AC47_9AGAM</name>
<evidence type="ECO:0000313" key="2">
    <source>
        <dbReference type="Proteomes" id="UP000298061"/>
    </source>
</evidence>
<reference evidence="1 2" key="1">
    <citation type="submission" date="2019-02" db="EMBL/GenBank/DDBJ databases">
        <title>Genome sequencing of the rare red list fungi Hericium alpestre (H. flagellum).</title>
        <authorList>
            <person name="Buettner E."/>
            <person name="Kellner H."/>
        </authorList>
    </citation>
    <scope>NUCLEOTIDE SEQUENCE [LARGE SCALE GENOMIC DNA]</scope>
    <source>
        <strain evidence="1 2">DSM 108284</strain>
    </source>
</reference>
<protein>
    <submittedName>
        <fullName evidence="1">Uncharacterized protein</fullName>
    </submittedName>
</protein>
<dbReference type="Proteomes" id="UP000298061">
    <property type="component" value="Unassembled WGS sequence"/>
</dbReference>
<organism evidence="1 2">
    <name type="scientific">Hericium alpestre</name>
    <dbReference type="NCBI Taxonomy" id="135208"/>
    <lineage>
        <taxon>Eukaryota</taxon>
        <taxon>Fungi</taxon>
        <taxon>Dikarya</taxon>
        <taxon>Basidiomycota</taxon>
        <taxon>Agaricomycotina</taxon>
        <taxon>Agaricomycetes</taxon>
        <taxon>Russulales</taxon>
        <taxon>Hericiaceae</taxon>
        <taxon>Hericium</taxon>
    </lineage>
</organism>
<proteinExistence type="predicted"/>
<dbReference type="OrthoDB" id="3164356at2759"/>
<keyword evidence="2" id="KW-1185">Reference proteome</keyword>